<dbReference type="InterPro" id="IPR040976">
    <property type="entry name" value="Pkinase_fungal"/>
</dbReference>
<keyword evidence="3" id="KW-1185">Reference proteome</keyword>
<dbReference type="EMBL" id="JARJLG010000247">
    <property type="protein sequence ID" value="KAJ7723454.1"/>
    <property type="molecule type" value="Genomic_DNA"/>
</dbReference>
<organism evidence="2 3">
    <name type="scientific">Mycena maculata</name>
    <dbReference type="NCBI Taxonomy" id="230809"/>
    <lineage>
        <taxon>Eukaryota</taxon>
        <taxon>Fungi</taxon>
        <taxon>Dikarya</taxon>
        <taxon>Basidiomycota</taxon>
        <taxon>Agaricomycotina</taxon>
        <taxon>Agaricomycetes</taxon>
        <taxon>Agaricomycetidae</taxon>
        <taxon>Agaricales</taxon>
        <taxon>Marasmiineae</taxon>
        <taxon>Mycenaceae</taxon>
        <taxon>Mycena</taxon>
    </lineage>
</organism>
<sequence length="179" mass="20750">METFGAFLQNGFSMPKSPSFFALVPKVWPSKEYRFSPTHLPAPRYWKQTQWPACDVNSPIWGMDGLSPTNLAIPSGDNWVLKHLPMILHAEQREFDADSPQLRLSQHFGKDYKVWVLHLVVQEGLHLITELTTTAELGKVFHGIFKCSRWLYEKASIMHRDISRNNLMYHVIDGKIYNH</sequence>
<dbReference type="Pfam" id="PF17667">
    <property type="entry name" value="Pkinase_fungal"/>
    <property type="match status" value="1"/>
</dbReference>
<protein>
    <recommendedName>
        <fullName evidence="1">Fungal-type protein kinase domain-containing protein</fullName>
    </recommendedName>
</protein>
<reference evidence="2" key="1">
    <citation type="submission" date="2023-03" db="EMBL/GenBank/DDBJ databases">
        <title>Massive genome expansion in bonnet fungi (Mycena s.s.) driven by repeated elements and novel gene families across ecological guilds.</title>
        <authorList>
            <consortium name="Lawrence Berkeley National Laboratory"/>
            <person name="Harder C.B."/>
            <person name="Miyauchi S."/>
            <person name="Viragh M."/>
            <person name="Kuo A."/>
            <person name="Thoen E."/>
            <person name="Andreopoulos B."/>
            <person name="Lu D."/>
            <person name="Skrede I."/>
            <person name="Drula E."/>
            <person name="Henrissat B."/>
            <person name="Morin E."/>
            <person name="Kohler A."/>
            <person name="Barry K."/>
            <person name="LaButti K."/>
            <person name="Morin E."/>
            <person name="Salamov A."/>
            <person name="Lipzen A."/>
            <person name="Mereny Z."/>
            <person name="Hegedus B."/>
            <person name="Baldrian P."/>
            <person name="Stursova M."/>
            <person name="Weitz H."/>
            <person name="Taylor A."/>
            <person name="Grigoriev I.V."/>
            <person name="Nagy L.G."/>
            <person name="Martin F."/>
            <person name="Kauserud H."/>
        </authorList>
    </citation>
    <scope>NUCLEOTIDE SEQUENCE</scope>
    <source>
        <strain evidence="2">CBHHK188m</strain>
    </source>
</reference>
<accession>A0AAD7MLT9</accession>
<dbReference type="AlphaFoldDB" id="A0AAD7MLT9"/>
<feature type="domain" description="Fungal-type protein kinase" evidence="1">
    <location>
        <begin position="118"/>
        <end position="168"/>
    </location>
</feature>
<name>A0AAD7MLT9_9AGAR</name>
<evidence type="ECO:0000259" key="1">
    <source>
        <dbReference type="Pfam" id="PF17667"/>
    </source>
</evidence>
<comment type="caution">
    <text evidence="2">The sequence shown here is derived from an EMBL/GenBank/DDBJ whole genome shotgun (WGS) entry which is preliminary data.</text>
</comment>
<dbReference type="Proteomes" id="UP001215280">
    <property type="component" value="Unassembled WGS sequence"/>
</dbReference>
<gene>
    <name evidence="2" type="ORF">DFH07DRAFT_783571</name>
</gene>
<evidence type="ECO:0000313" key="2">
    <source>
        <dbReference type="EMBL" id="KAJ7723454.1"/>
    </source>
</evidence>
<proteinExistence type="predicted"/>
<evidence type="ECO:0000313" key="3">
    <source>
        <dbReference type="Proteomes" id="UP001215280"/>
    </source>
</evidence>